<reference evidence="2 3" key="1">
    <citation type="submission" date="2016-07" db="EMBL/GenBank/DDBJ databases">
        <title>Pervasive Adenine N6-methylation of Active Genes in Fungi.</title>
        <authorList>
            <consortium name="DOE Joint Genome Institute"/>
            <person name="Mondo S.J."/>
            <person name="Dannebaum R.O."/>
            <person name="Kuo R.C."/>
            <person name="Labutti K."/>
            <person name="Haridas S."/>
            <person name="Kuo A."/>
            <person name="Salamov A."/>
            <person name="Ahrendt S.R."/>
            <person name="Lipzen A."/>
            <person name="Sullivan W."/>
            <person name="Andreopoulos W.B."/>
            <person name="Clum A."/>
            <person name="Lindquist E."/>
            <person name="Daum C."/>
            <person name="Ramamoorthy G.K."/>
            <person name="Gryganskyi A."/>
            <person name="Culley D."/>
            <person name="Magnuson J.K."/>
            <person name="James T.Y."/>
            <person name="O'Malley M.A."/>
            <person name="Stajich J.E."/>
            <person name="Spatafora J.W."/>
            <person name="Visel A."/>
            <person name="Grigoriev I.V."/>
        </authorList>
    </citation>
    <scope>NUCLEOTIDE SEQUENCE [LARGE SCALE GENOMIC DNA]</scope>
    <source>
        <strain evidence="2 3">12-1054</strain>
    </source>
</reference>
<keyword evidence="2" id="KW-0378">Hydrolase</keyword>
<organism evidence="2 3">
    <name type="scientific">Protomyces lactucae-debilis</name>
    <dbReference type="NCBI Taxonomy" id="2754530"/>
    <lineage>
        <taxon>Eukaryota</taxon>
        <taxon>Fungi</taxon>
        <taxon>Dikarya</taxon>
        <taxon>Ascomycota</taxon>
        <taxon>Taphrinomycotina</taxon>
        <taxon>Taphrinomycetes</taxon>
        <taxon>Taphrinales</taxon>
        <taxon>Protomycetaceae</taxon>
        <taxon>Protomyces</taxon>
    </lineage>
</organism>
<name>A0A1Y2FPZ6_PROLT</name>
<dbReference type="GeneID" id="63783226"/>
<evidence type="ECO:0000313" key="3">
    <source>
        <dbReference type="Proteomes" id="UP000193685"/>
    </source>
</evidence>
<dbReference type="InterPro" id="IPR005135">
    <property type="entry name" value="Endo/exonuclease/phosphatase"/>
</dbReference>
<dbReference type="Pfam" id="PF14529">
    <property type="entry name" value="Exo_endo_phos_2"/>
    <property type="match status" value="1"/>
</dbReference>
<keyword evidence="2" id="KW-0255">Endonuclease</keyword>
<keyword evidence="3" id="KW-1185">Reference proteome</keyword>
<gene>
    <name evidence="2" type="ORF">BCR37DRAFT_251573</name>
</gene>
<protein>
    <submittedName>
        <fullName evidence="2">Endonuclease/exonuclease/phosphatase</fullName>
    </submittedName>
</protein>
<dbReference type="GO" id="GO:0004519">
    <property type="term" value="F:endonuclease activity"/>
    <property type="evidence" value="ECO:0007669"/>
    <property type="project" value="UniProtKB-KW"/>
</dbReference>
<evidence type="ECO:0000313" key="2">
    <source>
        <dbReference type="EMBL" id="ORY84785.1"/>
    </source>
</evidence>
<dbReference type="AlphaFoldDB" id="A0A1Y2FPZ6"/>
<accession>A0A1Y2FPZ6</accession>
<dbReference type="Proteomes" id="UP000193685">
    <property type="component" value="Unassembled WGS sequence"/>
</dbReference>
<evidence type="ECO:0000259" key="1">
    <source>
        <dbReference type="Pfam" id="PF14529"/>
    </source>
</evidence>
<dbReference type="RefSeq" id="XP_040726568.1">
    <property type="nucleotide sequence ID" value="XM_040866627.1"/>
</dbReference>
<dbReference type="InterPro" id="IPR036691">
    <property type="entry name" value="Endo/exonu/phosph_ase_sf"/>
</dbReference>
<dbReference type="GO" id="GO:0004527">
    <property type="term" value="F:exonuclease activity"/>
    <property type="evidence" value="ECO:0007669"/>
    <property type="project" value="UniProtKB-KW"/>
</dbReference>
<sequence>MEQMGVHVHMWMSSTFEFASCQVHGHLGNRPRDLAAIYVLNARDDLEVEHRLDLMDDQDAVCIDIKLKEASKAITLVNVYNQVPMGQAEDASQAMEASEYTLKRIWSALRDLPRDAIITGDMNAHHPHWNEFTQRPRLHQELMRLVSEREFVLQNDGSFTRRGNAGQVDTIIDLTFARGWALSGMAGWRTRQDLTTGSDHEVIHLMVDLPKPISRHRLATQQNGDHPLRYNLKTLSPRSRRNLSKAYEKRWYMTVGAGTWRQQVQRT</sequence>
<dbReference type="Gene3D" id="3.60.10.10">
    <property type="entry name" value="Endonuclease/exonuclease/phosphatase"/>
    <property type="match status" value="1"/>
</dbReference>
<feature type="domain" description="Endonuclease/exonuclease/phosphatase" evidence="1">
    <location>
        <begin position="76"/>
        <end position="203"/>
    </location>
</feature>
<dbReference type="EMBL" id="MCFI01000005">
    <property type="protein sequence ID" value="ORY84785.1"/>
    <property type="molecule type" value="Genomic_DNA"/>
</dbReference>
<keyword evidence="2" id="KW-0540">Nuclease</keyword>
<keyword evidence="2" id="KW-0269">Exonuclease</keyword>
<proteinExistence type="predicted"/>
<comment type="caution">
    <text evidence="2">The sequence shown here is derived from an EMBL/GenBank/DDBJ whole genome shotgun (WGS) entry which is preliminary data.</text>
</comment>
<dbReference type="SUPFAM" id="SSF56219">
    <property type="entry name" value="DNase I-like"/>
    <property type="match status" value="1"/>
</dbReference>